<keyword evidence="4" id="KW-0862">Zinc</keyword>
<evidence type="ECO:0000256" key="1">
    <source>
        <dbReference type="ARBA" id="ARBA00004123"/>
    </source>
</evidence>
<feature type="region of interest" description="Disordered" evidence="5">
    <location>
        <begin position="674"/>
        <end position="741"/>
    </location>
</feature>
<dbReference type="SMART" id="SM01173">
    <property type="entry name" value="DUF4187"/>
    <property type="match status" value="1"/>
</dbReference>
<dbReference type="PROSITE" id="PS00028">
    <property type="entry name" value="ZINC_FINGER_C2H2_1"/>
    <property type="match status" value="1"/>
</dbReference>
<evidence type="ECO:0000256" key="5">
    <source>
        <dbReference type="SAM" id="MobiDB-lite"/>
    </source>
</evidence>
<evidence type="ECO:0000256" key="3">
    <source>
        <dbReference type="ARBA" id="ARBA00023242"/>
    </source>
</evidence>
<dbReference type="Pfam" id="PF13821">
    <property type="entry name" value="DUF4187"/>
    <property type="match status" value="1"/>
</dbReference>
<gene>
    <name evidence="7" type="ORF">BGZ65_004375</name>
</gene>
<evidence type="ECO:0000256" key="2">
    <source>
        <dbReference type="ARBA" id="ARBA00005407"/>
    </source>
</evidence>
<feature type="non-terminal residue" evidence="7">
    <location>
        <position position="1"/>
    </location>
</feature>
<feature type="compositionally biased region" description="Basic and acidic residues" evidence="5">
    <location>
        <begin position="252"/>
        <end position="265"/>
    </location>
</feature>
<feature type="compositionally biased region" description="Basic and acidic residues" evidence="5">
    <location>
        <begin position="680"/>
        <end position="697"/>
    </location>
</feature>
<dbReference type="GO" id="GO:0016604">
    <property type="term" value="C:nuclear body"/>
    <property type="evidence" value="ECO:0007669"/>
    <property type="project" value="TreeGrafter"/>
</dbReference>
<keyword evidence="3" id="KW-0539">Nucleus</keyword>
<dbReference type="GO" id="GO:0031053">
    <property type="term" value="P:primary miRNA processing"/>
    <property type="evidence" value="ECO:0007669"/>
    <property type="project" value="TreeGrafter"/>
</dbReference>
<dbReference type="Pfam" id="PF12066">
    <property type="entry name" value="SERRATE_Ars2_N"/>
    <property type="match status" value="1"/>
</dbReference>
<sequence length="741" mass="85004">MPKDYYGRDYSDDEHSSRGRDKFRRERSPEKDDFGRDKRRRKTSASPDDRERRPRRNRSSSKDGDDEPGDRYIPNYERDGYNPAPRYGRPDHYSNRYDGSGGYNDYRGQRRREDGYGDIDGQDMSYDMAQNWGGGNVDRIDDPMKLDHLISFKQYCEYLRNLDRASHRYKRYTDEELQSRYGTYKEEFTAKQYTSFFDAHKTEAWFQEKYHPDFSKTRADESRILRRTRYSKFIEDLAAGKYDNTTCDESVAKKQAESKPEKVDAVAETSSQADKDGDIKIPDEGDAESCWLYLRTVLPNVTRSAILERCQKSDGFLMLSLSEPHPLKDLQRIGWIKFKAGTDLQEALSSLSEPFTDDFQVVTTPHRPTRARYTHEIANTESRIRADYELVVELAKLCDSSLSDLAEIESEAGVYDGVSLVQARLNDVILEKLDVPMEEAVQEDAAQAATKRANERRSLDLFIEYLRQVHLFCFYCGGDSDNVEEFARKCSKHYRNPDSKSAANSKGVIWVKNLEQKLNLKLKPPMDEDLVKLGGKSLEKSIFKFLQGKTQQDEPTKWRCKLCTKPFRGEEFVHKHIRVKHSIEVKAVENNIILFNNYILDPNHINPSAQQQQSQPATFGFNVPGPMFGGPPMPISFMASPMPMPFMAGFPPGFMPPSFPVTGPMTTTPMDQIPRIGFDLGKRRGSNDGGDKPKPNRPDVVPARPPMMVDPRSRMSDPRKVKSYVDLDAPAEGDLDSKYNL</sequence>
<comment type="caution">
    <text evidence="7">The sequence shown here is derived from an EMBL/GenBank/DDBJ whole genome shotgun (WGS) entry which is preliminary data.</text>
</comment>
<dbReference type="Pfam" id="PF04959">
    <property type="entry name" value="ARS2"/>
    <property type="match status" value="1"/>
</dbReference>
<dbReference type="PANTHER" id="PTHR13165">
    <property type="entry name" value="ARSENITE-RESISTANCE PROTEIN 2"/>
    <property type="match status" value="1"/>
</dbReference>
<keyword evidence="4" id="KW-0863">Zinc-finger</keyword>
<proteinExistence type="inferred from homology"/>
<evidence type="ECO:0000259" key="6">
    <source>
        <dbReference type="PROSITE" id="PS50157"/>
    </source>
</evidence>
<feature type="compositionally biased region" description="Basic and acidic residues" evidence="5">
    <location>
        <begin position="1"/>
        <end position="36"/>
    </location>
</feature>
<dbReference type="PROSITE" id="PS50157">
    <property type="entry name" value="ZINC_FINGER_C2H2_2"/>
    <property type="match status" value="1"/>
</dbReference>
<comment type="subcellular location">
    <subcellularLocation>
        <location evidence="1">Nucleus</location>
    </subcellularLocation>
</comment>
<dbReference type="AlphaFoldDB" id="A0A9P6INE8"/>
<keyword evidence="4" id="KW-0479">Metal-binding</keyword>
<protein>
    <recommendedName>
        <fullName evidence="6">C2H2-type domain-containing protein</fullName>
    </recommendedName>
</protein>
<feature type="domain" description="C2H2-type" evidence="6">
    <location>
        <begin position="558"/>
        <end position="586"/>
    </location>
</feature>
<dbReference type="EMBL" id="JAAAHW010009990">
    <property type="protein sequence ID" value="KAF9932684.1"/>
    <property type="molecule type" value="Genomic_DNA"/>
</dbReference>
<evidence type="ECO:0000256" key="4">
    <source>
        <dbReference type="PROSITE-ProRule" id="PRU00042"/>
    </source>
</evidence>
<dbReference type="InterPro" id="IPR013087">
    <property type="entry name" value="Znf_C2H2_type"/>
</dbReference>
<evidence type="ECO:0000313" key="8">
    <source>
        <dbReference type="Proteomes" id="UP000749646"/>
    </source>
</evidence>
<feature type="region of interest" description="Disordered" evidence="5">
    <location>
        <begin position="252"/>
        <end position="280"/>
    </location>
</feature>
<name>A0A9P6INE8_9FUNG</name>
<evidence type="ECO:0000313" key="7">
    <source>
        <dbReference type="EMBL" id="KAF9932684.1"/>
    </source>
</evidence>
<accession>A0A9P6INE8</accession>
<feature type="compositionally biased region" description="Basic and acidic residues" evidence="5">
    <location>
        <begin position="711"/>
        <end position="725"/>
    </location>
</feature>
<dbReference type="InterPro" id="IPR039727">
    <property type="entry name" value="SE/Ars2"/>
</dbReference>
<organism evidence="7 8">
    <name type="scientific">Modicella reniformis</name>
    <dbReference type="NCBI Taxonomy" id="1440133"/>
    <lineage>
        <taxon>Eukaryota</taxon>
        <taxon>Fungi</taxon>
        <taxon>Fungi incertae sedis</taxon>
        <taxon>Mucoromycota</taxon>
        <taxon>Mortierellomycotina</taxon>
        <taxon>Mortierellomycetes</taxon>
        <taxon>Mortierellales</taxon>
        <taxon>Mortierellaceae</taxon>
        <taxon>Modicella</taxon>
    </lineage>
</organism>
<dbReference type="InterPro" id="IPR025239">
    <property type="entry name" value="DUF4187"/>
</dbReference>
<comment type="similarity">
    <text evidence="2">Belongs to the ARS2 family.</text>
</comment>
<dbReference type="InterPro" id="IPR007042">
    <property type="entry name" value="SERRATE/Ars2_C"/>
</dbReference>
<feature type="region of interest" description="Disordered" evidence="5">
    <location>
        <begin position="1"/>
        <end position="120"/>
    </location>
</feature>
<dbReference type="InterPro" id="IPR021933">
    <property type="entry name" value="SERRATE/Ars2_N"/>
</dbReference>
<reference evidence="7" key="1">
    <citation type="journal article" date="2020" name="Fungal Divers.">
        <title>Resolving the Mortierellaceae phylogeny through synthesis of multi-gene phylogenetics and phylogenomics.</title>
        <authorList>
            <person name="Vandepol N."/>
            <person name="Liber J."/>
            <person name="Desiro A."/>
            <person name="Na H."/>
            <person name="Kennedy M."/>
            <person name="Barry K."/>
            <person name="Grigoriev I.V."/>
            <person name="Miller A.N."/>
            <person name="O'Donnell K."/>
            <person name="Stajich J.E."/>
            <person name="Bonito G."/>
        </authorList>
    </citation>
    <scope>NUCLEOTIDE SEQUENCE</scope>
    <source>
        <strain evidence="7">MES-2147</strain>
    </source>
</reference>
<dbReference type="Proteomes" id="UP000749646">
    <property type="component" value="Unassembled WGS sequence"/>
</dbReference>
<keyword evidence="8" id="KW-1185">Reference proteome</keyword>
<dbReference type="PANTHER" id="PTHR13165:SF0">
    <property type="entry name" value="SERRATE RNA EFFECTOR MOLECULE HOMOLOG"/>
    <property type="match status" value="1"/>
</dbReference>
<dbReference type="OrthoDB" id="342064at2759"/>
<dbReference type="GO" id="GO:0008270">
    <property type="term" value="F:zinc ion binding"/>
    <property type="evidence" value="ECO:0007669"/>
    <property type="project" value="UniProtKB-KW"/>
</dbReference>